<organism evidence="4 5">
    <name type="scientific">Ligilactobacillus faecis</name>
    <dbReference type="NCBI Taxonomy" id="762833"/>
    <lineage>
        <taxon>Bacteria</taxon>
        <taxon>Bacillati</taxon>
        <taxon>Bacillota</taxon>
        <taxon>Bacilli</taxon>
        <taxon>Lactobacillales</taxon>
        <taxon>Lactobacillaceae</taxon>
        <taxon>Ligilactobacillus</taxon>
    </lineage>
</organism>
<name>A0ABV4DPE4_9LACO</name>
<evidence type="ECO:0000313" key="4">
    <source>
        <dbReference type="EMBL" id="MEY8661637.1"/>
    </source>
</evidence>
<evidence type="ECO:0000259" key="3">
    <source>
        <dbReference type="Pfam" id="PF13240"/>
    </source>
</evidence>
<dbReference type="RefSeq" id="WP_369940651.1">
    <property type="nucleotide sequence ID" value="NZ_JBCLUF010000004.1"/>
</dbReference>
<feature type="transmembrane region" description="Helical" evidence="2">
    <location>
        <begin position="179"/>
        <end position="200"/>
    </location>
</feature>
<feature type="region of interest" description="Disordered" evidence="1">
    <location>
        <begin position="264"/>
        <end position="297"/>
    </location>
</feature>
<keyword evidence="2" id="KW-0812">Transmembrane</keyword>
<feature type="transmembrane region" description="Helical" evidence="2">
    <location>
        <begin position="212"/>
        <end position="231"/>
    </location>
</feature>
<feature type="domain" description="Zinc-ribbon" evidence="3">
    <location>
        <begin position="5"/>
        <end position="26"/>
    </location>
</feature>
<keyword evidence="2" id="KW-0472">Membrane</keyword>
<feature type="compositionally biased region" description="Low complexity" evidence="1">
    <location>
        <begin position="66"/>
        <end position="89"/>
    </location>
</feature>
<sequence length="297" mass="33757">MENKFCVSCGQQLEAGAKFCPHCGASQPVEQNQQPQAGATQQQAPQMQQQPTQAQPAQPQTPPVQPQAQQQTPPVQPNPQQGYQQNGYQQAGQQGQFQKHVNDFKKYRNTVPGQGGTQPKLGFLDSVKYMAANTFDFKTPETRKAVFWWGVLGGGIVTTILEILKQIMALVAVSSLSEFLAILTYIIVIIAWVFDLLYGISFLSGMVRRIRYITNNPWLVLVPFYNLYLMLLDYPQYNPQMYQQNQMQQPGQYQQYQQQNMNQMPNMNQAPNQMPQQPVQNQQPVQQNNNDQNTPQN</sequence>
<evidence type="ECO:0000256" key="1">
    <source>
        <dbReference type="SAM" id="MobiDB-lite"/>
    </source>
</evidence>
<feature type="compositionally biased region" description="Low complexity" evidence="1">
    <location>
        <begin position="31"/>
        <end position="58"/>
    </location>
</feature>
<gene>
    <name evidence="4" type="ORF">AALT52_01830</name>
</gene>
<dbReference type="InterPro" id="IPR026870">
    <property type="entry name" value="Zinc_ribbon_dom"/>
</dbReference>
<keyword evidence="5" id="KW-1185">Reference proteome</keyword>
<accession>A0ABV4DPE4</accession>
<dbReference type="EMBL" id="JBCLUF010000004">
    <property type="protein sequence ID" value="MEY8661637.1"/>
    <property type="molecule type" value="Genomic_DNA"/>
</dbReference>
<dbReference type="Pfam" id="PF13240">
    <property type="entry name" value="Zn_Ribbon_1"/>
    <property type="match status" value="1"/>
</dbReference>
<dbReference type="Proteomes" id="UP001565236">
    <property type="component" value="Unassembled WGS sequence"/>
</dbReference>
<comment type="caution">
    <text evidence="4">The sequence shown here is derived from an EMBL/GenBank/DDBJ whole genome shotgun (WGS) entry which is preliminary data.</text>
</comment>
<keyword evidence="2" id="KW-1133">Transmembrane helix</keyword>
<protein>
    <submittedName>
        <fullName evidence="4">Zinc ribbon domain-containing protein</fullName>
    </submittedName>
</protein>
<proteinExistence type="predicted"/>
<reference evidence="4 5" key="1">
    <citation type="submission" date="2024-03" db="EMBL/GenBank/DDBJ databases">
        <title>Mouse gut bacterial collection (mGBC) of GemPharmatech.</title>
        <authorList>
            <person name="He Y."/>
            <person name="Dong L."/>
            <person name="Wu D."/>
            <person name="Gao X."/>
            <person name="Lin Z."/>
        </authorList>
    </citation>
    <scope>NUCLEOTIDE SEQUENCE [LARGE SCALE GENOMIC DNA]</scope>
    <source>
        <strain evidence="4 5">15-30</strain>
    </source>
</reference>
<evidence type="ECO:0000256" key="2">
    <source>
        <dbReference type="SAM" id="Phobius"/>
    </source>
</evidence>
<feature type="transmembrane region" description="Helical" evidence="2">
    <location>
        <begin position="146"/>
        <end position="173"/>
    </location>
</feature>
<evidence type="ECO:0000313" key="5">
    <source>
        <dbReference type="Proteomes" id="UP001565236"/>
    </source>
</evidence>
<feature type="region of interest" description="Disordered" evidence="1">
    <location>
        <begin position="21"/>
        <end position="89"/>
    </location>
</feature>